<dbReference type="SUPFAM" id="SSF52540">
    <property type="entry name" value="P-loop containing nucleoside triphosphate hydrolases"/>
    <property type="match status" value="1"/>
</dbReference>
<name>A0AAV1J9G8_9NEOP</name>
<dbReference type="InterPro" id="IPR000629">
    <property type="entry name" value="RNA-helicase_DEAD-box_CS"/>
</dbReference>
<proteinExistence type="inferred from homology"/>
<dbReference type="GO" id="GO:0003724">
    <property type="term" value="F:RNA helicase activity"/>
    <property type="evidence" value="ECO:0007669"/>
    <property type="project" value="UniProtKB-EC"/>
</dbReference>
<evidence type="ECO:0000256" key="3">
    <source>
        <dbReference type="ARBA" id="ARBA00022806"/>
    </source>
</evidence>
<evidence type="ECO:0000256" key="4">
    <source>
        <dbReference type="ARBA" id="ARBA00022840"/>
    </source>
</evidence>
<evidence type="ECO:0000259" key="9">
    <source>
        <dbReference type="PROSITE" id="PS51194"/>
    </source>
</evidence>
<dbReference type="SMART" id="SM00487">
    <property type="entry name" value="DEXDc"/>
    <property type="match status" value="1"/>
</dbReference>
<dbReference type="InterPro" id="IPR001650">
    <property type="entry name" value="Helicase_C-like"/>
</dbReference>
<organism evidence="10 11">
    <name type="scientific">Leptosia nina</name>
    <dbReference type="NCBI Taxonomy" id="320188"/>
    <lineage>
        <taxon>Eukaryota</taxon>
        <taxon>Metazoa</taxon>
        <taxon>Ecdysozoa</taxon>
        <taxon>Arthropoda</taxon>
        <taxon>Hexapoda</taxon>
        <taxon>Insecta</taxon>
        <taxon>Pterygota</taxon>
        <taxon>Neoptera</taxon>
        <taxon>Endopterygota</taxon>
        <taxon>Lepidoptera</taxon>
        <taxon>Glossata</taxon>
        <taxon>Ditrysia</taxon>
        <taxon>Papilionoidea</taxon>
        <taxon>Pieridae</taxon>
        <taxon>Pierinae</taxon>
        <taxon>Leptosia</taxon>
    </lineage>
</organism>
<evidence type="ECO:0000256" key="6">
    <source>
        <dbReference type="RuleBase" id="RU000492"/>
    </source>
</evidence>
<comment type="similarity">
    <text evidence="6">Belongs to the DEAD box helicase family.</text>
</comment>
<dbReference type="Gene3D" id="3.40.50.300">
    <property type="entry name" value="P-loop containing nucleotide triphosphate hydrolases"/>
    <property type="match status" value="2"/>
</dbReference>
<protein>
    <recommendedName>
        <fullName evidence="7">ATP-dependent RNA helicase</fullName>
        <ecNumber evidence="7">3.6.4.13</ecNumber>
    </recommendedName>
</protein>
<dbReference type="SMART" id="SM00490">
    <property type="entry name" value="HELICc"/>
    <property type="match status" value="1"/>
</dbReference>
<reference evidence="10 11" key="1">
    <citation type="submission" date="2023-11" db="EMBL/GenBank/DDBJ databases">
        <authorList>
            <person name="Okamura Y."/>
        </authorList>
    </citation>
    <scope>NUCLEOTIDE SEQUENCE [LARGE SCALE GENOMIC DNA]</scope>
</reference>
<dbReference type="GO" id="GO:0005524">
    <property type="term" value="F:ATP binding"/>
    <property type="evidence" value="ECO:0007669"/>
    <property type="project" value="UniProtKB-UniRule"/>
</dbReference>
<accession>A0AAV1J9G8</accession>
<keyword evidence="5 7" id="KW-0694">RNA-binding</keyword>
<dbReference type="EC" id="3.6.4.13" evidence="7"/>
<sequence>MDLFIINRYTGESENNSNIQETHRLQKLQQKIEERRKATTNKIRHDKSLKLIASSEENEGKQKGLATVETKTNLVNHNEILQEENDTNITHPIVEKTKDKSDFKVLGNSDFEKKQVVERVLPYWLSHAHSISKNLQKLTCHVVDQPWLHSTLKETLANEGVTHLFPVQEQVIPFILKEQGLPAPLWPHDICVSAPTGSGKTLSFVLPIIQTLMLELGHHIRALAVLPVQELATQVATVFKKYCTNTGLRVALLSGSVPRQKEQQQLLKYTDSLGWVSEADIIVCTAGRLVEHLQNTEGFSLKYLKFLVIDEADRIMDNIQNDWLYHLYKHIQLEGHAGNKISQLNWKFIDKLQCPPQKLLFSATLTPDPELLERWGLFQPKLFSVAPISDNVDKNKVKKFSTPDELKEQFVTCSIEEKPLILFHFLMEQKFDKVLCFTNSGQSAHRLTVLLNNWAQDKIKVAELSASLDRTSRENVLKNFKLSEINVIVSTDALARGIDIPNCKYVISYDPPKNIKTYVHRVGRTGRAGNIGHAITILVQNQVQMFKEILQSGGKEDISQVEFTADTLQPLIDGYQRAMEVTKQSIHTEINNKVKKSIEVKRGVKPSSQKRKHNG</sequence>
<keyword evidence="1 6" id="KW-0547">Nucleotide-binding</keyword>
<dbReference type="Proteomes" id="UP001497472">
    <property type="component" value="Unassembled WGS sequence"/>
</dbReference>
<comment type="function">
    <text evidence="7">RNA helicase.</text>
</comment>
<dbReference type="InterPro" id="IPR014001">
    <property type="entry name" value="Helicase_ATP-bd"/>
</dbReference>
<gene>
    <name evidence="10" type="ORF">LNINA_LOCUS4356</name>
</gene>
<dbReference type="InterPro" id="IPR027417">
    <property type="entry name" value="P-loop_NTPase"/>
</dbReference>
<dbReference type="Pfam" id="PF00271">
    <property type="entry name" value="Helicase_C"/>
    <property type="match status" value="1"/>
</dbReference>
<comment type="caution">
    <text evidence="10">The sequence shown here is derived from an EMBL/GenBank/DDBJ whole genome shotgun (WGS) entry which is preliminary data.</text>
</comment>
<comment type="domain">
    <text evidence="7">The Q motif is unique to and characteristic of the DEAD box family of RNA helicases and controls ATP binding and hydrolysis.</text>
</comment>
<keyword evidence="2 6" id="KW-0378">Hydrolase</keyword>
<dbReference type="PANTHER" id="PTHR24031">
    <property type="entry name" value="RNA HELICASE"/>
    <property type="match status" value="1"/>
</dbReference>
<evidence type="ECO:0000256" key="2">
    <source>
        <dbReference type="ARBA" id="ARBA00022801"/>
    </source>
</evidence>
<evidence type="ECO:0000256" key="7">
    <source>
        <dbReference type="RuleBase" id="RU365068"/>
    </source>
</evidence>
<dbReference type="GO" id="GO:0003723">
    <property type="term" value="F:RNA binding"/>
    <property type="evidence" value="ECO:0007669"/>
    <property type="project" value="UniProtKB-UniRule"/>
</dbReference>
<dbReference type="CDD" id="cd17956">
    <property type="entry name" value="DEADc_DDX51"/>
    <property type="match status" value="1"/>
</dbReference>
<feature type="domain" description="Helicase ATP-binding" evidence="8">
    <location>
        <begin position="181"/>
        <end position="383"/>
    </location>
</feature>
<evidence type="ECO:0000256" key="1">
    <source>
        <dbReference type="ARBA" id="ARBA00022741"/>
    </source>
</evidence>
<dbReference type="Pfam" id="PF00270">
    <property type="entry name" value="DEAD"/>
    <property type="match status" value="1"/>
</dbReference>
<dbReference type="PROSITE" id="PS51194">
    <property type="entry name" value="HELICASE_CTER"/>
    <property type="match status" value="1"/>
</dbReference>
<comment type="catalytic activity">
    <reaction evidence="7">
        <text>ATP + H2O = ADP + phosphate + H(+)</text>
        <dbReference type="Rhea" id="RHEA:13065"/>
        <dbReference type="ChEBI" id="CHEBI:15377"/>
        <dbReference type="ChEBI" id="CHEBI:15378"/>
        <dbReference type="ChEBI" id="CHEBI:30616"/>
        <dbReference type="ChEBI" id="CHEBI:43474"/>
        <dbReference type="ChEBI" id="CHEBI:456216"/>
        <dbReference type="EC" id="3.6.4.13"/>
    </reaction>
</comment>
<dbReference type="PROSITE" id="PS00039">
    <property type="entry name" value="DEAD_ATP_HELICASE"/>
    <property type="match status" value="1"/>
</dbReference>
<evidence type="ECO:0000313" key="10">
    <source>
        <dbReference type="EMBL" id="CAK1544632.1"/>
    </source>
</evidence>
<keyword evidence="11" id="KW-1185">Reference proteome</keyword>
<dbReference type="AlphaFoldDB" id="A0AAV1J9G8"/>
<keyword evidence="4 6" id="KW-0067">ATP-binding</keyword>
<evidence type="ECO:0000259" key="8">
    <source>
        <dbReference type="PROSITE" id="PS51192"/>
    </source>
</evidence>
<keyword evidence="3 6" id="KW-0347">Helicase</keyword>
<dbReference type="EMBL" id="CAVLEF010000005">
    <property type="protein sequence ID" value="CAK1544632.1"/>
    <property type="molecule type" value="Genomic_DNA"/>
</dbReference>
<dbReference type="InterPro" id="IPR011545">
    <property type="entry name" value="DEAD/DEAH_box_helicase_dom"/>
</dbReference>
<dbReference type="CDD" id="cd18787">
    <property type="entry name" value="SF2_C_DEAD"/>
    <property type="match status" value="1"/>
</dbReference>
<evidence type="ECO:0000313" key="11">
    <source>
        <dbReference type="Proteomes" id="UP001497472"/>
    </source>
</evidence>
<dbReference type="GO" id="GO:0016787">
    <property type="term" value="F:hydrolase activity"/>
    <property type="evidence" value="ECO:0007669"/>
    <property type="project" value="UniProtKB-KW"/>
</dbReference>
<dbReference type="PROSITE" id="PS51192">
    <property type="entry name" value="HELICASE_ATP_BIND_1"/>
    <property type="match status" value="1"/>
</dbReference>
<feature type="domain" description="Helicase C-terminal" evidence="9">
    <location>
        <begin position="405"/>
        <end position="569"/>
    </location>
</feature>
<evidence type="ECO:0000256" key="5">
    <source>
        <dbReference type="ARBA" id="ARBA00022884"/>
    </source>
</evidence>